<dbReference type="AlphaFoldDB" id="A0AA35LKQ9"/>
<evidence type="ECO:0000313" key="2">
    <source>
        <dbReference type="EMBL" id="CAI5797623.1"/>
    </source>
</evidence>
<gene>
    <name evidence="2" type="ORF">PODLI_1B021136</name>
</gene>
<evidence type="ECO:0000256" key="1">
    <source>
        <dbReference type="SAM" id="MobiDB-lite"/>
    </source>
</evidence>
<feature type="region of interest" description="Disordered" evidence="1">
    <location>
        <begin position="50"/>
        <end position="100"/>
    </location>
</feature>
<keyword evidence="3" id="KW-1185">Reference proteome</keyword>
<sequence length="100" mass="10600">MKPAPLFFSSPALLPVRPSSRPGSAFAWRFLAPPPHPWLLLPLLLLPPSLPLGPEPREGEAAAAGEELSASGPGEAATNQETRCQTPSISPPPRKGRYLS</sequence>
<reference evidence="2" key="1">
    <citation type="submission" date="2022-12" db="EMBL/GenBank/DDBJ databases">
        <authorList>
            <person name="Alioto T."/>
            <person name="Alioto T."/>
            <person name="Gomez Garrido J."/>
        </authorList>
    </citation>
    <scope>NUCLEOTIDE SEQUENCE</scope>
</reference>
<organism evidence="2 3">
    <name type="scientific">Podarcis lilfordi</name>
    <name type="common">Lilford's wall lizard</name>
    <dbReference type="NCBI Taxonomy" id="74358"/>
    <lineage>
        <taxon>Eukaryota</taxon>
        <taxon>Metazoa</taxon>
        <taxon>Chordata</taxon>
        <taxon>Craniata</taxon>
        <taxon>Vertebrata</taxon>
        <taxon>Euteleostomi</taxon>
        <taxon>Lepidosauria</taxon>
        <taxon>Squamata</taxon>
        <taxon>Bifurcata</taxon>
        <taxon>Unidentata</taxon>
        <taxon>Episquamata</taxon>
        <taxon>Laterata</taxon>
        <taxon>Lacertibaenia</taxon>
        <taxon>Lacertidae</taxon>
        <taxon>Podarcis</taxon>
    </lineage>
</organism>
<feature type="compositionally biased region" description="Low complexity" evidence="1">
    <location>
        <begin position="61"/>
        <end position="77"/>
    </location>
</feature>
<evidence type="ECO:0000313" key="3">
    <source>
        <dbReference type="Proteomes" id="UP001178461"/>
    </source>
</evidence>
<protein>
    <submittedName>
        <fullName evidence="2">Uncharacterized protein</fullName>
    </submittedName>
</protein>
<feature type="compositionally biased region" description="Polar residues" evidence="1">
    <location>
        <begin position="78"/>
        <end position="88"/>
    </location>
</feature>
<name>A0AA35LKQ9_9SAUR</name>
<accession>A0AA35LKQ9</accession>
<proteinExistence type="predicted"/>
<dbReference type="Proteomes" id="UP001178461">
    <property type="component" value="Chromosome 16"/>
</dbReference>
<dbReference type="EMBL" id="OX395143">
    <property type="protein sequence ID" value="CAI5797623.1"/>
    <property type="molecule type" value="Genomic_DNA"/>
</dbReference>